<evidence type="ECO:0000313" key="2">
    <source>
        <dbReference type="EMBL" id="EFI28375.1"/>
    </source>
</evidence>
<proteinExistence type="predicted"/>
<reference evidence="2 3" key="1">
    <citation type="journal article" date="2010" name="Proc. Natl. Acad. Sci. U.S.A.">
        <title>Insights into evolution of multicellular fungi from the assembled chromosomes of the mushroom Coprinopsis cinerea (Coprinus cinereus).</title>
        <authorList>
            <person name="Stajich J.E."/>
            <person name="Wilke S.K."/>
            <person name="Ahren D."/>
            <person name="Au C.H."/>
            <person name="Birren B.W."/>
            <person name="Borodovsky M."/>
            <person name="Burns C."/>
            <person name="Canback B."/>
            <person name="Casselton L.A."/>
            <person name="Cheng C.K."/>
            <person name="Deng J."/>
            <person name="Dietrich F.S."/>
            <person name="Fargo D.C."/>
            <person name="Farman M.L."/>
            <person name="Gathman A.C."/>
            <person name="Goldberg J."/>
            <person name="Guigo R."/>
            <person name="Hoegger P.J."/>
            <person name="Hooker J.B."/>
            <person name="Huggins A."/>
            <person name="James T.Y."/>
            <person name="Kamada T."/>
            <person name="Kilaru S."/>
            <person name="Kodira C."/>
            <person name="Kues U."/>
            <person name="Kupfer D."/>
            <person name="Kwan H.S."/>
            <person name="Lomsadze A."/>
            <person name="Li W."/>
            <person name="Lilly W.W."/>
            <person name="Ma L.J."/>
            <person name="Mackey A.J."/>
            <person name="Manning G."/>
            <person name="Martin F."/>
            <person name="Muraguchi H."/>
            <person name="Natvig D.O."/>
            <person name="Palmerini H."/>
            <person name="Ramesh M.A."/>
            <person name="Rehmeyer C.J."/>
            <person name="Roe B.A."/>
            <person name="Shenoy N."/>
            <person name="Stanke M."/>
            <person name="Ter-Hovhannisyan V."/>
            <person name="Tunlid A."/>
            <person name="Velagapudi R."/>
            <person name="Vision T.J."/>
            <person name="Zeng Q."/>
            <person name="Zolan M.E."/>
            <person name="Pukkila P.J."/>
        </authorList>
    </citation>
    <scope>NUCLEOTIDE SEQUENCE [LARGE SCALE GENOMIC DNA]</scope>
    <source>
        <strain evidence="3">Okayama-7 / 130 / ATCC MYA-4618 / FGSC 9003</strain>
    </source>
</reference>
<dbReference type="EMBL" id="AACS02000002">
    <property type="protein sequence ID" value="EFI28375.1"/>
    <property type="molecule type" value="Genomic_DNA"/>
</dbReference>
<feature type="region of interest" description="Disordered" evidence="1">
    <location>
        <begin position="1"/>
        <end position="35"/>
    </location>
</feature>
<dbReference type="HOGENOM" id="CLU_2996426_0_0_1"/>
<dbReference type="GeneID" id="9379814"/>
<dbReference type="Proteomes" id="UP000001861">
    <property type="component" value="Unassembled WGS sequence"/>
</dbReference>
<dbReference type="KEGG" id="cci:CC1G_13909"/>
<name>D6RKX7_COPC7</name>
<gene>
    <name evidence="2" type="ORF">CC1G_13909</name>
</gene>
<evidence type="ECO:0000313" key="3">
    <source>
        <dbReference type="Proteomes" id="UP000001861"/>
    </source>
</evidence>
<protein>
    <submittedName>
        <fullName evidence="2">Uncharacterized protein</fullName>
    </submittedName>
</protein>
<accession>D6RKX7</accession>
<evidence type="ECO:0000256" key="1">
    <source>
        <dbReference type="SAM" id="MobiDB-lite"/>
    </source>
</evidence>
<comment type="caution">
    <text evidence="2">The sequence shown here is derived from an EMBL/GenBank/DDBJ whole genome shotgun (WGS) entry which is preliminary data.</text>
</comment>
<keyword evidence="3" id="KW-1185">Reference proteome</keyword>
<organism evidence="2 3">
    <name type="scientific">Coprinopsis cinerea (strain Okayama-7 / 130 / ATCC MYA-4618 / FGSC 9003)</name>
    <name type="common">Inky cap fungus</name>
    <name type="synonym">Hormographiella aspergillata</name>
    <dbReference type="NCBI Taxonomy" id="240176"/>
    <lineage>
        <taxon>Eukaryota</taxon>
        <taxon>Fungi</taxon>
        <taxon>Dikarya</taxon>
        <taxon>Basidiomycota</taxon>
        <taxon>Agaricomycotina</taxon>
        <taxon>Agaricomycetes</taxon>
        <taxon>Agaricomycetidae</taxon>
        <taxon>Agaricales</taxon>
        <taxon>Agaricineae</taxon>
        <taxon>Psathyrellaceae</taxon>
        <taxon>Coprinopsis</taxon>
    </lineage>
</organism>
<feature type="compositionally biased region" description="Basic residues" evidence="1">
    <location>
        <begin position="22"/>
        <end position="35"/>
    </location>
</feature>
<dbReference type="InParanoid" id="D6RKX7"/>
<dbReference type="AlphaFoldDB" id="D6RKX7"/>
<sequence length="57" mass="6783">MSAGYPKYRGRPEPFQYATPPIRRHPTERKAQRGRSRLESFFQLDPTPFAARIRYTQ</sequence>
<dbReference type="RefSeq" id="XP_002911869.1">
    <property type="nucleotide sequence ID" value="XM_002911823.1"/>
</dbReference>
<dbReference type="VEuPathDB" id="FungiDB:CC1G_13909"/>